<evidence type="ECO:0000313" key="1">
    <source>
        <dbReference type="EMBL" id="KKL64756.1"/>
    </source>
</evidence>
<organism evidence="1">
    <name type="scientific">marine sediment metagenome</name>
    <dbReference type="NCBI Taxonomy" id="412755"/>
    <lineage>
        <taxon>unclassified sequences</taxon>
        <taxon>metagenomes</taxon>
        <taxon>ecological metagenomes</taxon>
    </lineage>
</organism>
<gene>
    <name evidence="1" type="ORF">LCGC14_2161750</name>
</gene>
<comment type="caution">
    <text evidence="1">The sequence shown here is derived from an EMBL/GenBank/DDBJ whole genome shotgun (WGS) entry which is preliminary data.</text>
</comment>
<sequence length="92" mass="9777">EDEQNVDSEIFYAHAVAALGHDTAAAVGGSASGVTQGNTVMHYREPVVSVRNITHRAEGFTVGGQAGLGVLIAYKYVELTKDEFVLNLAKRS</sequence>
<proteinExistence type="predicted"/>
<reference evidence="1" key="1">
    <citation type="journal article" date="2015" name="Nature">
        <title>Complex archaea that bridge the gap between prokaryotes and eukaryotes.</title>
        <authorList>
            <person name="Spang A."/>
            <person name="Saw J.H."/>
            <person name="Jorgensen S.L."/>
            <person name="Zaremba-Niedzwiedzka K."/>
            <person name="Martijn J."/>
            <person name="Lind A.E."/>
            <person name="van Eijk R."/>
            <person name="Schleper C."/>
            <person name="Guy L."/>
            <person name="Ettema T.J."/>
        </authorList>
    </citation>
    <scope>NUCLEOTIDE SEQUENCE</scope>
</reference>
<name>A0A0F9EEW0_9ZZZZ</name>
<protein>
    <submittedName>
        <fullName evidence="1">Uncharacterized protein</fullName>
    </submittedName>
</protein>
<feature type="non-terminal residue" evidence="1">
    <location>
        <position position="1"/>
    </location>
</feature>
<dbReference type="EMBL" id="LAZR01027748">
    <property type="protein sequence ID" value="KKL64756.1"/>
    <property type="molecule type" value="Genomic_DNA"/>
</dbReference>
<accession>A0A0F9EEW0</accession>
<dbReference type="AlphaFoldDB" id="A0A0F9EEW0"/>